<dbReference type="EMBL" id="JACPRF010000015">
    <property type="protein sequence ID" value="MBI2875335.1"/>
    <property type="molecule type" value="Genomic_DNA"/>
</dbReference>
<organism evidence="1 2">
    <name type="scientific">Tectimicrobiota bacterium</name>
    <dbReference type="NCBI Taxonomy" id="2528274"/>
    <lineage>
        <taxon>Bacteria</taxon>
        <taxon>Pseudomonadati</taxon>
        <taxon>Nitrospinota/Tectimicrobiota group</taxon>
        <taxon>Candidatus Tectimicrobiota</taxon>
    </lineage>
</organism>
<reference evidence="1" key="1">
    <citation type="submission" date="2020-07" db="EMBL/GenBank/DDBJ databases">
        <title>Huge and variable diversity of episymbiotic CPR bacteria and DPANN archaea in groundwater ecosystems.</title>
        <authorList>
            <person name="He C.Y."/>
            <person name="Keren R."/>
            <person name="Whittaker M."/>
            <person name="Farag I.F."/>
            <person name="Doudna J."/>
            <person name="Cate J.H.D."/>
            <person name="Banfield J.F."/>
        </authorList>
    </citation>
    <scope>NUCLEOTIDE SEQUENCE</scope>
    <source>
        <strain evidence="1">NC_groundwater_672_Ag_B-0.1um_62_36</strain>
    </source>
</reference>
<protein>
    <recommendedName>
        <fullName evidence="3">Twin-arginine translocation signal domain-containing protein</fullName>
    </recommendedName>
</protein>
<accession>A0A932FZF6</accession>
<comment type="caution">
    <text evidence="1">The sequence shown here is derived from an EMBL/GenBank/DDBJ whole genome shotgun (WGS) entry which is preliminary data.</text>
</comment>
<gene>
    <name evidence="1" type="ORF">HYY20_00455</name>
</gene>
<sequence length="75" mass="7985">MDEKDPQALWEELLDRFKSGKINRRGLLKAASAAGMTAAALKLLSAWETGTFSGATAYAGPILNKKGAYTVDPVT</sequence>
<dbReference type="AlphaFoldDB" id="A0A932FZF6"/>
<proteinExistence type="predicted"/>
<evidence type="ECO:0008006" key="3">
    <source>
        <dbReference type="Google" id="ProtNLM"/>
    </source>
</evidence>
<dbReference type="PROSITE" id="PS51318">
    <property type="entry name" value="TAT"/>
    <property type="match status" value="1"/>
</dbReference>
<dbReference type="Proteomes" id="UP000769766">
    <property type="component" value="Unassembled WGS sequence"/>
</dbReference>
<dbReference type="InterPro" id="IPR006311">
    <property type="entry name" value="TAT_signal"/>
</dbReference>
<evidence type="ECO:0000313" key="2">
    <source>
        <dbReference type="Proteomes" id="UP000769766"/>
    </source>
</evidence>
<evidence type="ECO:0000313" key="1">
    <source>
        <dbReference type="EMBL" id="MBI2875335.1"/>
    </source>
</evidence>
<feature type="non-terminal residue" evidence="1">
    <location>
        <position position="75"/>
    </location>
</feature>
<name>A0A932FZF6_UNCTE</name>